<dbReference type="EMBL" id="CADCTR010001310">
    <property type="protein sequence ID" value="CAA9290437.1"/>
    <property type="molecule type" value="Genomic_DNA"/>
</dbReference>
<accession>A0A6J4JY77</accession>
<dbReference type="AlphaFoldDB" id="A0A6J4JY77"/>
<evidence type="ECO:0000313" key="2">
    <source>
        <dbReference type="EMBL" id="CAA9290437.1"/>
    </source>
</evidence>
<organism evidence="2">
    <name type="scientific">uncultured Chloroflexia bacterium</name>
    <dbReference type="NCBI Taxonomy" id="1672391"/>
    <lineage>
        <taxon>Bacteria</taxon>
        <taxon>Bacillati</taxon>
        <taxon>Chloroflexota</taxon>
        <taxon>Chloroflexia</taxon>
        <taxon>environmental samples</taxon>
    </lineage>
</organism>
<reference evidence="2" key="1">
    <citation type="submission" date="2020-02" db="EMBL/GenBank/DDBJ databases">
        <authorList>
            <person name="Meier V. D."/>
        </authorList>
    </citation>
    <scope>NUCLEOTIDE SEQUENCE</scope>
    <source>
        <strain evidence="2">AVDCRST_MAG93</strain>
    </source>
</reference>
<proteinExistence type="predicted"/>
<evidence type="ECO:0000256" key="1">
    <source>
        <dbReference type="SAM" id="MobiDB-lite"/>
    </source>
</evidence>
<feature type="non-terminal residue" evidence="2">
    <location>
        <position position="1"/>
    </location>
</feature>
<name>A0A6J4JY77_9CHLR</name>
<protein>
    <submittedName>
        <fullName evidence="2">UPF0057 membrane protein YqaE</fullName>
    </submittedName>
</protein>
<feature type="non-terminal residue" evidence="2">
    <location>
        <position position="52"/>
    </location>
</feature>
<feature type="compositionally biased region" description="Low complexity" evidence="1">
    <location>
        <begin position="24"/>
        <end position="44"/>
    </location>
</feature>
<feature type="region of interest" description="Disordered" evidence="1">
    <location>
        <begin position="24"/>
        <end position="52"/>
    </location>
</feature>
<gene>
    <name evidence="2" type="ORF">AVDCRST_MAG93-3847</name>
</gene>
<sequence>WTCCVSYSRYFSRPWVCFCRWGSASNSGSTSCSPSSATSPASSTRCGSSRSI</sequence>